<feature type="signal peptide" evidence="1">
    <location>
        <begin position="1"/>
        <end position="18"/>
    </location>
</feature>
<organism evidence="2 3">
    <name type="scientific">Deinococcus ficus</name>
    <dbReference type="NCBI Taxonomy" id="317577"/>
    <lineage>
        <taxon>Bacteria</taxon>
        <taxon>Thermotogati</taxon>
        <taxon>Deinococcota</taxon>
        <taxon>Deinococci</taxon>
        <taxon>Deinococcales</taxon>
        <taxon>Deinococcaceae</taxon>
        <taxon>Deinococcus</taxon>
    </lineage>
</organism>
<proteinExistence type="predicted"/>
<keyword evidence="1" id="KW-0732">Signal</keyword>
<dbReference type="KEGG" id="dfc:DFI_11245"/>
<dbReference type="Proteomes" id="UP000259030">
    <property type="component" value="Chromosome"/>
</dbReference>
<dbReference type="PROSITE" id="PS51257">
    <property type="entry name" value="PROKAR_LIPOPROTEIN"/>
    <property type="match status" value="1"/>
</dbReference>
<sequence length="161" mass="17208">MKKLAVVLTLPLALGLAACDTLGVPKLDVSGNILGTKPSGTVRLTLRGTTVNGWQTPVLDQINIPTFNPEKSAYAISLPEKPSDGAYELLAYADTGATANRYDEGETRTQVTGKVFIYAKDGLGDKSAKDCLNVKAGWSLCDTATMKVDQSGTPFDYDMTW</sequence>
<gene>
    <name evidence="2" type="ORF">DFI_11245</name>
</gene>
<accession>A0A221SY22</accession>
<evidence type="ECO:0000313" key="2">
    <source>
        <dbReference type="EMBL" id="ASN81496.1"/>
    </source>
</evidence>
<name>A0A221SY22_9DEIO</name>
<dbReference type="AlphaFoldDB" id="A0A221SY22"/>
<dbReference type="RefSeq" id="WP_027463168.1">
    <property type="nucleotide sequence ID" value="NZ_CP021081.1"/>
</dbReference>
<evidence type="ECO:0000256" key="1">
    <source>
        <dbReference type="SAM" id="SignalP"/>
    </source>
</evidence>
<feature type="chain" id="PRO_5011275203" description="DUF2141 domain-containing protein" evidence="1">
    <location>
        <begin position="19"/>
        <end position="161"/>
    </location>
</feature>
<evidence type="ECO:0000313" key="3">
    <source>
        <dbReference type="Proteomes" id="UP000259030"/>
    </source>
</evidence>
<dbReference type="EMBL" id="CP021081">
    <property type="protein sequence ID" value="ASN81496.1"/>
    <property type="molecule type" value="Genomic_DNA"/>
</dbReference>
<evidence type="ECO:0008006" key="4">
    <source>
        <dbReference type="Google" id="ProtNLM"/>
    </source>
</evidence>
<reference evidence="2 3" key="1">
    <citation type="submission" date="2017-05" db="EMBL/GenBank/DDBJ databases">
        <title>The complete genome sequence of Deinococcus ficus isolated from the rhizosphere of the Ficus religiosa L. in Taiwan.</title>
        <authorList>
            <person name="Wu K.-M."/>
            <person name="Liao T.-L."/>
            <person name="Liu Y.-M."/>
            <person name="Young C.-C."/>
            <person name="Tsai S.-F."/>
        </authorList>
    </citation>
    <scope>NUCLEOTIDE SEQUENCE [LARGE SCALE GENOMIC DNA]</scope>
    <source>
        <strain evidence="2 3">CC-FR2-10</strain>
    </source>
</reference>
<dbReference type="STRING" id="317577.GCA_000419625_01677"/>
<protein>
    <recommendedName>
        <fullName evidence="4">DUF2141 domain-containing protein</fullName>
    </recommendedName>
</protein>
<keyword evidence="3" id="KW-1185">Reference proteome</keyword>